<dbReference type="AlphaFoldDB" id="A0A0P7XCM7"/>
<feature type="chain" id="PRO_5006145229" description="Lipoprotein" evidence="1">
    <location>
        <begin position="23"/>
        <end position="158"/>
    </location>
</feature>
<dbReference type="Pfam" id="PF19765">
    <property type="entry name" value="DUF6252"/>
    <property type="match status" value="1"/>
</dbReference>
<reference evidence="2 3" key="1">
    <citation type="submission" date="2015-09" db="EMBL/GenBank/DDBJ databases">
        <title>Identification and resolution of microdiversity through metagenomic sequencing of parallel consortia.</title>
        <authorList>
            <person name="Nelson W.C."/>
            <person name="Romine M.F."/>
            <person name="Lindemann S.R."/>
        </authorList>
    </citation>
    <scope>NUCLEOTIDE SEQUENCE [LARGE SCALE GENOMIC DNA]</scope>
    <source>
        <strain evidence="2">HL-49</strain>
    </source>
</reference>
<keyword evidence="1" id="KW-0732">Signal</keyword>
<proteinExistence type="predicted"/>
<protein>
    <recommendedName>
        <fullName evidence="4">Lipoprotein</fullName>
    </recommendedName>
</protein>
<evidence type="ECO:0000313" key="2">
    <source>
        <dbReference type="EMBL" id="KPQ13163.1"/>
    </source>
</evidence>
<dbReference type="PROSITE" id="PS51257">
    <property type="entry name" value="PROKAR_LIPOPROTEIN"/>
    <property type="match status" value="1"/>
</dbReference>
<dbReference type="Proteomes" id="UP000050421">
    <property type="component" value="Unassembled WGS sequence"/>
</dbReference>
<evidence type="ECO:0000313" key="3">
    <source>
        <dbReference type="Proteomes" id="UP000050421"/>
    </source>
</evidence>
<dbReference type="OrthoDB" id="824653at2"/>
<dbReference type="PATRIC" id="fig|1305737.6.peg.3484"/>
<gene>
    <name evidence="2" type="ORF">HLUCCX10_13875</name>
</gene>
<organism evidence="2 3">
    <name type="scientific">Algoriphagus marincola HL-49</name>
    <dbReference type="NCBI Taxonomy" id="1305737"/>
    <lineage>
        <taxon>Bacteria</taxon>
        <taxon>Pseudomonadati</taxon>
        <taxon>Bacteroidota</taxon>
        <taxon>Cytophagia</taxon>
        <taxon>Cytophagales</taxon>
        <taxon>Cyclobacteriaceae</taxon>
        <taxon>Algoriphagus</taxon>
    </lineage>
</organism>
<comment type="caution">
    <text evidence="2">The sequence shown here is derived from an EMBL/GenBank/DDBJ whole genome shotgun (WGS) entry which is preliminary data.</text>
</comment>
<feature type="signal peptide" evidence="1">
    <location>
        <begin position="1"/>
        <end position="22"/>
    </location>
</feature>
<dbReference type="InterPro" id="IPR046219">
    <property type="entry name" value="DUF6252"/>
</dbReference>
<accession>A0A0P7XCM7</accession>
<sequence>MKNFQKLLFAFFVILLISSCGEDEDMSPVAGDCPAGKICFKLDGTDVQVDAVWFDINGQRTRVYYENGSGTSYENIEIDFYGTAPGSYPIVGQNWSSGDASFQYFKASGSGGASGNSGTVEITEVGSTVSGTFSVSGTDAQGNSVQITDGVINQVPAD</sequence>
<name>A0A0P7XCM7_9BACT</name>
<evidence type="ECO:0000256" key="1">
    <source>
        <dbReference type="SAM" id="SignalP"/>
    </source>
</evidence>
<dbReference type="EMBL" id="LJXT01000101">
    <property type="protein sequence ID" value="KPQ13163.1"/>
    <property type="molecule type" value="Genomic_DNA"/>
</dbReference>
<evidence type="ECO:0008006" key="4">
    <source>
        <dbReference type="Google" id="ProtNLM"/>
    </source>
</evidence>